<keyword evidence="1" id="KW-0732">Signal</keyword>
<dbReference type="Proteomes" id="UP000293583">
    <property type="component" value="Unassembled WGS sequence"/>
</dbReference>
<evidence type="ECO:0000313" key="3">
    <source>
        <dbReference type="Proteomes" id="UP000293583"/>
    </source>
</evidence>
<dbReference type="AlphaFoldDB" id="A0A4V2IWB8"/>
<dbReference type="EMBL" id="SEWY01000001">
    <property type="protein sequence ID" value="TBH75565.1"/>
    <property type="molecule type" value="Genomic_DNA"/>
</dbReference>
<name>A0A4V2IWB8_9BACT</name>
<dbReference type="InterPro" id="IPR015943">
    <property type="entry name" value="WD40/YVTN_repeat-like_dom_sf"/>
</dbReference>
<dbReference type="Gene3D" id="2.130.10.10">
    <property type="entry name" value="YVTN repeat-like/Quinoprotein amine dehydrogenase"/>
    <property type="match status" value="1"/>
</dbReference>
<comment type="caution">
    <text evidence="2">The sequence shown here is derived from an EMBL/GenBank/DDBJ whole genome shotgun (WGS) entry which is preliminary data.</text>
</comment>
<evidence type="ECO:0000313" key="2">
    <source>
        <dbReference type="EMBL" id="TBH75565.1"/>
    </source>
</evidence>
<sequence>MRKHILLFALLFLGAFQSFSQWNSLSLDTQASFRAIRSFGSHIWIGGTRGTVIHSSDGGEHFSVSRVPGADSLDFRDLAILDDKTVLLMSAGPAEQGAAKIFRTENGGKSWELAFQIKEKGYFFDAISWEGNQGLILSDPAGPFYGLISISDKGRSYEVLNPINHPDLQKGEAAFAASGSSLQKTKKGYYIVTGGGEKARVLHGKDALHWESIFAEIPGGEGTGFFSLGVRDAKNLWIAGGNYARIKEGPVPVLESKNGGTTWSPVAGAPGYYVEKMLWAAPYWILSGPAESSAFDPKTKRWISLGKSPYHNICQLGDRIYGVGGRGQIGFISLSQIQQLFLSKE</sequence>
<feature type="chain" id="PRO_5020852788" description="Glycosyl hydrolase" evidence="1">
    <location>
        <begin position="21"/>
        <end position="345"/>
    </location>
</feature>
<protein>
    <recommendedName>
        <fullName evidence="4">Glycosyl hydrolase</fullName>
    </recommendedName>
</protein>
<dbReference type="OrthoDB" id="9813892at2"/>
<dbReference type="PANTHER" id="PTHR47199">
    <property type="entry name" value="PHOTOSYSTEM II STABILITY/ASSEMBLY FACTOR HCF136, CHLOROPLASTIC"/>
    <property type="match status" value="1"/>
</dbReference>
<gene>
    <name evidence="2" type="ORF">EWU20_02985</name>
</gene>
<dbReference type="PANTHER" id="PTHR47199:SF2">
    <property type="entry name" value="PHOTOSYSTEM II STABILITY_ASSEMBLY FACTOR HCF136, CHLOROPLASTIC"/>
    <property type="match status" value="1"/>
</dbReference>
<evidence type="ECO:0000256" key="1">
    <source>
        <dbReference type="SAM" id="SignalP"/>
    </source>
</evidence>
<dbReference type="RefSeq" id="WP_130922667.1">
    <property type="nucleotide sequence ID" value="NZ_JAANOL010000005.1"/>
</dbReference>
<proteinExistence type="predicted"/>
<feature type="signal peptide" evidence="1">
    <location>
        <begin position="1"/>
        <end position="20"/>
    </location>
</feature>
<evidence type="ECO:0008006" key="4">
    <source>
        <dbReference type="Google" id="ProtNLM"/>
    </source>
</evidence>
<accession>A0A4V2IWB8</accession>
<reference evidence="2 3" key="1">
    <citation type="submission" date="2019-02" db="EMBL/GenBank/DDBJ databases">
        <title>Genome of a new Bacteroidetes strain.</title>
        <authorList>
            <person name="Pitt A."/>
        </authorList>
    </citation>
    <scope>NUCLEOTIDE SEQUENCE [LARGE SCALE GENOMIC DNA]</scope>
    <source>
        <strain evidence="2 3">103A-SOEBACH</strain>
    </source>
</reference>
<organism evidence="2 3">
    <name type="scientific">Aquirufa antheringensis</name>
    <dbReference type="NCBI Taxonomy" id="2516559"/>
    <lineage>
        <taxon>Bacteria</taxon>
        <taxon>Pseudomonadati</taxon>
        <taxon>Bacteroidota</taxon>
        <taxon>Cytophagia</taxon>
        <taxon>Cytophagales</taxon>
        <taxon>Flectobacillaceae</taxon>
        <taxon>Aquirufa</taxon>
    </lineage>
</organism>
<keyword evidence="3" id="KW-1185">Reference proteome</keyword>
<dbReference type="SUPFAM" id="SSF110296">
    <property type="entry name" value="Oligoxyloglucan reducing end-specific cellobiohydrolase"/>
    <property type="match status" value="1"/>
</dbReference>